<keyword evidence="4" id="KW-1185">Reference proteome</keyword>
<dbReference type="InterPro" id="IPR036084">
    <property type="entry name" value="Ser_inhib-like_sf"/>
</dbReference>
<name>A0ABR1E5H4_NECAM</name>
<evidence type="ECO:0008006" key="5">
    <source>
        <dbReference type="Google" id="ProtNLM"/>
    </source>
</evidence>
<dbReference type="PANTHER" id="PTHR23259:SF70">
    <property type="entry name" value="ACCESSORY GLAND PROTEIN ACP62F-RELATED"/>
    <property type="match status" value="1"/>
</dbReference>
<comment type="caution">
    <text evidence="3">The sequence shown here is derived from an EMBL/GenBank/DDBJ whole genome shotgun (WGS) entry which is preliminary data.</text>
</comment>
<sequence length="352" mass="38979">MRSWNGTTWERRLMVDSYTICALLMTSCGKKKVSVIERAIERVMLGVSRFTQVRDGIRSSLLRHRSKIREAAVFAKDSKIRWGGHVMRFNDNFWTGAVSDLVPRNIKRHYRKTVDSSTFSTKSLKKKFDALRVPREPPLGYSGSRSGQMEELLAPAPTSSKINGSQECGPNEEFRRCASCEPTCGPIVPCLPVCFPPACQCIGGYVRDNGKCIERNKCKKQSETNGKPTSTITNSFPCAKVKCPPGQYCEFYEGATMCVPLPGPCASVRCAGTECIEYNDTFGCFNTTCGPNEEFKRCASCEPTCGPIVPCLDVCQPPTCQCKGGYVRSKGMCIKQSSCEKSGEHGNNPYHR</sequence>
<dbReference type="EMBL" id="JAVFWL010000005">
    <property type="protein sequence ID" value="KAK6757778.1"/>
    <property type="molecule type" value="Genomic_DNA"/>
</dbReference>
<evidence type="ECO:0000256" key="1">
    <source>
        <dbReference type="ARBA" id="ARBA00022900"/>
    </source>
</evidence>
<dbReference type="PROSITE" id="PS51257">
    <property type="entry name" value="PROKAR_LIPOPROTEIN"/>
    <property type="match status" value="1"/>
</dbReference>
<dbReference type="Proteomes" id="UP001303046">
    <property type="component" value="Unassembled WGS sequence"/>
</dbReference>
<evidence type="ECO:0000256" key="2">
    <source>
        <dbReference type="ARBA" id="ARBA00023157"/>
    </source>
</evidence>
<reference evidence="3 4" key="1">
    <citation type="submission" date="2023-08" db="EMBL/GenBank/DDBJ databases">
        <title>A Necator americanus chromosomal reference genome.</title>
        <authorList>
            <person name="Ilik V."/>
            <person name="Petrzelkova K.J."/>
            <person name="Pardy F."/>
            <person name="Fuh T."/>
            <person name="Niatou-Singa F.S."/>
            <person name="Gouil Q."/>
            <person name="Baker L."/>
            <person name="Ritchie M.E."/>
            <person name="Jex A.R."/>
            <person name="Gazzola D."/>
            <person name="Li H."/>
            <person name="Toshio Fujiwara R."/>
            <person name="Zhan B."/>
            <person name="Aroian R.V."/>
            <person name="Pafco B."/>
            <person name="Schwarz E.M."/>
        </authorList>
    </citation>
    <scope>NUCLEOTIDE SEQUENCE [LARGE SCALE GENOMIC DNA]</scope>
    <source>
        <strain evidence="3 4">Aroian</strain>
        <tissue evidence="3">Whole animal</tissue>
    </source>
</reference>
<dbReference type="SUPFAM" id="SSF57567">
    <property type="entry name" value="Serine protease inhibitors"/>
    <property type="match status" value="2"/>
</dbReference>
<keyword evidence="2" id="KW-1015">Disulfide bond</keyword>
<evidence type="ECO:0000313" key="4">
    <source>
        <dbReference type="Proteomes" id="UP001303046"/>
    </source>
</evidence>
<keyword evidence="1" id="KW-0722">Serine protease inhibitor</keyword>
<gene>
    <name evidence="3" type="primary">Necator_chrV.g20330</name>
    <name evidence="3" type="ORF">RB195_015538</name>
</gene>
<dbReference type="InterPro" id="IPR051368">
    <property type="entry name" value="SerProtInhib-TIL_Domain"/>
</dbReference>
<keyword evidence="1" id="KW-0646">Protease inhibitor</keyword>
<evidence type="ECO:0000313" key="3">
    <source>
        <dbReference type="EMBL" id="KAK6757778.1"/>
    </source>
</evidence>
<protein>
    <recommendedName>
        <fullName evidence="5">Trypsin Inhibitor like cysteine rich domain protein</fullName>
    </recommendedName>
</protein>
<organism evidence="3 4">
    <name type="scientific">Necator americanus</name>
    <name type="common">Human hookworm</name>
    <dbReference type="NCBI Taxonomy" id="51031"/>
    <lineage>
        <taxon>Eukaryota</taxon>
        <taxon>Metazoa</taxon>
        <taxon>Ecdysozoa</taxon>
        <taxon>Nematoda</taxon>
        <taxon>Chromadorea</taxon>
        <taxon>Rhabditida</taxon>
        <taxon>Rhabditina</taxon>
        <taxon>Rhabditomorpha</taxon>
        <taxon>Strongyloidea</taxon>
        <taxon>Ancylostomatidae</taxon>
        <taxon>Bunostominae</taxon>
        <taxon>Necator</taxon>
    </lineage>
</organism>
<proteinExistence type="predicted"/>
<dbReference type="CDD" id="cd19941">
    <property type="entry name" value="TIL"/>
    <property type="match status" value="2"/>
</dbReference>
<dbReference type="Gene3D" id="2.10.25.10">
    <property type="entry name" value="Laminin"/>
    <property type="match status" value="2"/>
</dbReference>
<accession>A0ABR1E5H4</accession>
<dbReference type="PANTHER" id="PTHR23259">
    <property type="entry name" value="RIDDLE"/>
    <property type="match status" value="1"/>
</dbReference>